<keyword evidence="1" id="KW-0472">Membrane</keyword>
<name>A0ABN2ZYZ5_9ACTN</name>
<keyword evidence="1" id="KW-1133">Transmembrane helix</keyword>
<accession>A0ABN2ZYZ5</accession>
<evidence type="ECO:0000256" key="1">
    <source>
        <dbReference type="SAM" id="Phobius"/>
    </source>
</evidence>
<comment type="caution">
    <text evidence="2">The sequence shown here is derived from an EMBL/GenBank/DDBJ whole genome shotgun (WGS) entry which is preliminary data.</text>
</comment>
<protein>
    <recommendedName>
        <fullName evidence="4">NERD domain-containing protein</fullName>
    </recommendedName>
</protein>
<dbReference type="Proteomes" id="UP001501771">
    <property type="component" value="Unassembled WGS sequence"/>
</dbReference>
<proteinExistence type="predicted"/>
<reference evidence="2 3" key="1">
    <citation type="journal article" date="2019" name="Int. J. Syst. Evol. Microbiol.">
        <title>The Global Catalogue of Microorganisms (GCM) 10K type strain sequencing project: providing services to taxonomists for standard genome sequencing and annotation.</title>
        <authorList>
            <consortium name="The Broad Institute Genomics Platform"/>
            <consortium name="The Broad Institute Genome Sequencing Center for Infectious Disease"/>
            <person name="Wu L."/>
            <person name="Ma J."/>
        </authorList>
    </citation>
    <scope>NUCLEOTIDE SEQUENCE [LARGE SCALE GENOMIC DNA]</scope>
    <source>
        <strain evidence="2 3">JCM 16022</strain>
    </source>
</reference>
<gene>
    <name evidence="2" type="ORF">GCM10009844_31070</name>
</gene>
<organism evidence="2 3">
    <name type="scientific">Nocardioides koreensis</name>
    <dbReference type="NCBI Taxonomy" id="433651"/>
    <lineage>
        <taxon>Bacteria</taxon>
        <taxon>Bacillati</taxon>
        <taxon>Actinomycetota</taxon>
        <taxon>Actinomycetes</taxon>
        <taxon>Propionibacteriales</taxon>
        <taxon>Nocardioidaceae</taxon>
        <taxon>Nocardioides</taxon>
    </lineage>
</organism>
<dbReference type="RefSeq" id="WP_344154115.1">
    <property type="nucleotide sequence ID" value="NZ_BAAAQR010000010.1"/>
</dbReference>
<feature type="transmembrane region" description="Helical" evidence="1">
    <location>
        <begin position="24"/>
        <end position="48"/>
    </location>
</feature>
<feature type="transmembrane region" description="Helical" evidence="1">
    <location>
        <begin position="54"/>
        <end position="80"/>
    </location>
</feature>
<keyword evidence="1" id="KW-0812">Transmembrane</keyword>
<evidence type="ECO:0008006" key="4">
    <source>
        <dbReference type="Google" id="ProtNLM"/>
    </source>
</evidence>
<sequence length="259" mass="29119">MTKFQPYSRREFQRRFVVWAKRNTTLLVIVTCGMVGIVSFVTWVIAFWLPTTAFTWWLLGIVQASMVGIYLHLLHAAFLAHDGEAIWHLRGAWGEDNTRSELQRAKRKQLIWGWIDSINLLAGDLDHLVVTRNGGLVAIDSKWRNRASDTADMARAASKAKLRAEALTRTLWKRDKGAHRARVDSLPVTSIVVLWGAAQHGVPDGATVNGIEFIAGRRLIAWLSKLEDQPVTRAAAAEIVERLEGYRAATWDPTKAVSR</sequence>
<evidence type="ECO:0000313" key="3">
    <source>
        <dbReference type="Proteomes" id="UP001501771"/>
    </source>
</evidence>
<dbReference type="EMBL" id="BAAAQR010000010">
    <property type="protein sequence ID" value="GAA2150297.1"/>
    <property type="molecule type" value="Genomic_DNA"/>
</dbReference>
<keyword evidence="3" id="KW-1185">Reference proteome</keyword>
<evidence type="ECO:0000313" key="2">
    <source>
        <dbReference type="EMBL" id="GAA2150297.1"/>
    </source>
</evidence>